<evidence type="ECO:0000313" key="4">
    <source>
        <dbReference type="Proteomes" id="UP000694864"/>
    </source>
</evidence>
<accession>A0ABM0SN53</accession>
<dbReference type="RefSeq" id="XP_010413665.1">
    <property type="nucleotide sequence ID" value="XM_010415363.2"/>
</dbReference>
<organism evidence="4 5">
    <name type="scientific">Camelina sativa</name>
    <name type="common">False flax</name>
    <name type="synonym">Myagrum sativum</name>
    <dbReference type="NCBI Taxonomy" id="90675"/>
    <lineage>
        <taxon>Eukaryota</taxon>
        <taxon>Viridiplantae</taxon>
        <taxon>Streptophyta</taxon>
        <taxon>Embryophyta</taxon>
        <taxon>Tracheophyta</taxon>
        <taxon>Spermatophyta</taxon>
        <taxon>Magnoliopsida</taxon>
        <taxon>eudicotyledons</taxon>
        <taxon>Gunneridae</taxon>
        <taxon>Pentapetalae</taxon>
        <taxon>rosids</taxon>
        <taxon>malvids</taxon>
        <taxon>Brassicales</taxon>
        <taxon>Brassicaceae</taxon>
        <taxon>Camelineae</taxon>
        <taxon>Camelina</taxon>
    </lineage>
</organism>
<evidence type="ECO:0000259" key="3">
    <source>
        <dbReference type="PROSITE" id="PS51752"/>
    </source>
</evidence>
<dbReference type="InterPro" id="IPR001229">
    <property type="entry name" value="Jacalin-like_lectin_dom"/>
</dbReference>
<proteinExistence type="inferred from homology"/>
<evidence type="ECO:0000256" key="2">
    <source>
        <dbReference type="ARBA" id="ARBA00022734"/>
    </source>
</evidence>
<keyword evidence="4" id="KW-1185">Reference proteome</keyword>
<feature type="domain" description="Jacalin-type lectin" evidence="3">
    <location>
        <begin position="2"/>
        <end position="180"/>
    </location>
</feature>
<dbReference type="GeneID" id="104699955"/>
<dbReference type="Gene3D" id="2.100.10.30">
    <property type="entry name" value="Jacalin-like lectin domain"/>
    <property type="match status" value="1"/>
</dbReference>
<dbReference type="Pfam" id="PF01419">
    <property type="entry name" value="Jacalin"/>
    <property type="match status" value="1"/>
</dbReference>
<dbReference type="Proteomes" id="UP000694864">
    <property type="component" value="Chromosome 7"/>
</dbReference>
<dbReference type="PANTHER" id="PTHR47293:SF7">
    <property type="entry name" value="JACALIN-RELATED LECTIN 34-RELATED"/>
    <property type="match status" value="1"/>
</dbReference>
<dbReference type="PANTHER" id="PTHR47293">
    <property type="entry name" value="JACALIN-RELATED LECTIN 3"/>
    <property type="match status" value="1"/>
</dbReference>
<keyword evidence="2" id="KW-0430">Lectin</keyword>
<dbReference type="InterPro" id="IPR036404">
    <property type="entry name" value="Jacalin-like_lectin_dom_sf"/>
</dbReference>
<protein>
    <submittedName>
        <fullName evidence="5">Jacalin-related lectin 39-like isoform X1</fullName>
    </submittedName>
</protein>
<name>A0ABM0SN53_CAMSA</name>
<dbReference type="PROSITE" id="PS51752">
    <property type="entry name" value="JACALIN_LECTIN"/>
    <property type="match status" value="1"/>
</dbReference>
<reference evidence="5" key="2">
    <citation type="submission" date="2025-08" db="UniProtKB">
        <authorList>
            <consortium name="RefSeq"/>
        </authorList>
    </citation>
    <scope>IDENTIFICATION</scope>
    <source>
        <tissue evidence="5">Leaf</tissue>
    </source>
</reference>
<comment type="similarity">
    <text evidence="1">Belongs to the jacalin lectin family.</text>
</comment>
<reference evidence="4" key="1">
    <citation type="journal article" date="2014" name="Nat. Commun.">
        <title>The emerging biofuel crop Camelina sativa retains a highly undifferentiated hexaploid genome structure.</title>
        <authorList>
            <person name="Kagale S."/>
            <person name="Koh C."/>
            <person name="Nixon J."/>
            <person name="Bollina V."/>
            <person name="Clarke W.E."/>
            <person name="Tuteja R."/>
            <person name="Spillane C."/>
            <person name="Robinson S.J."/>
            <person name="Links M.G."/>
            <person name="Clarke C."/>
            <person name="Higgins E.E."/>
            <person name="Huebert T."/>
            <person name="Sharpe A.G."/>
            <person name="Parkin I.A."/>
        </authorList>
    </citation>
    <scope>NUCLEOTIDE SEQUENCE [LARGE SCALE GENOMIC DNA]</scope>
    <source>
        <strain evidence="4">cv. DH55</strain>
    </source>
</reference>
<dbReference type="SUPFAM" id="SSF51101">
    <property type="entry name" value="Mannose-binding lectins"/>
    <property type="match status" value="1"/>
</dbReference>
<evidence type="ECO:0000256" key="1">
    <source>
        <dbReference type="ARBA" id="ARBA00006568"/>
    </source>
</evidence>
<sequence>MAYRHERYSSSFVAENGTEWDDGAYVKVTKIKASHNGCGITLVQFQYLDGTGTLVEGPVHGTEPFQFDRDYGRVSHPNSVSNEVLNWFCRFLLAEDEYIHTVVAYSKYCVRKIEFETNKRIIAFGVEAYDPEYLKRVEARDTLIYELPATYGDIDKRPIVGFHGKSGIHYLHELGVYLRPHQY</sequence>
<dbReference type="SMART" id="SM00915">
    <property type="entry name" value="Jacalin"/>
    <property type="match status" value="1"/>
</dbReference>
<evidence type="ECO:0000313" key="5">
    <source>
        <dbReference type="RefSeq" id="XP_010413665.1"/>
    </source>
</evidence>
<gene>
    <name evidence="5" type="primary">LOC104699955</name>
</gene>